<dbReference type="OrthoDB" id="429424at2759"/>
<feature type="signal peptide" evidence="2">
    <location>
        <begin position="1"/>
        <end position="17"/>
    </location>
</feature>
<dbReference type="GO" id="GO:0016790">
    <property type="term" value="F:thiolester hydrolase activity"/>
    <property type="evidence" value="ECO:0007669"/>
    <property type="project" value="TreeGrafter"/>
</dbReference>
<dbReference type="OMA" id="KFVMVMF"/>
<proteinExistence type="predicted"/>
<comment type="caution">
    <text evidence="3">The sequence shown here is derived from an EMBL/GenBank/DDBJ whole genome shotgun (WGS) entry which is preliminary data.</text>
</comment>
<feature type="chain" id="PRO_5006867735" description="Palmitoyl protein thioesterase" evidence="2">
    <location>
        <begin position="18"/>
        <end position="296"/>
    </location>
</feature>
<organism evidence="3 4">
    <name type="scientific">Pseudocohnilembus persalinus</name>
    <name type="common">Ciliate</name>
    <dbReference type="NCBI Taxonomy" id="266149"/>
    <lineage>
        <taxon>Eukaryota</taxon>
        <taxon>Sar</taxon>
        <taxon>Alveolata</taxon>
        <taxon>Ciliophora</taxon>
        <taxon>Intramacronucleata</taxon>
        <taxon>Oligohymenophorea</taxon>
        <taxon>Scuticociliatia</taxon>
        <taxon>Philasterida</taxon>
        <taxon>Pseudocohnilembidae</taxon>
        <taxon>Pseudocohnilembus</taxon>
    </lineage>
</organism>
<evidence type="ECO:0000313" key="4">
    <source>
        <dbReference type="Proteomes" id="UP000054937"/>
    </source>
</evidence>
<dbReference type="PANTHER" id="PTHR11247">
    <property type="entry name" value="PALMITOYL-PROTEIN THIOESTERASE/DOLICHYLDIPHOSPHATASE 1"/>
    <property type="match status" value="1"/>
</dbReference>
<evidence type="ECO:0008006" key="5">
    <source>
        <dbReference type="Google" id="ProtNLM"/>
    </source>
</evidence>
<evidence type="ECO:0000256" key="2">
    <source>
        <dbReference type="SAM" id="SignalP"/>
    </source>
</evidence>
<gene>
    <name evidence="3" type="ORF">PPERSA_08753</name>
</gene>
<dbReference type="Proteomes" id="UP000054937">
    <property type="component" value="Unassembled WGS sequence"/>
</dbReference>
<evidence type="ECO:0000256" key="1">
    <source>
        <dbReference type="ARBA" id="ARBA00022801"/>
    </source>
</evidence>
<evidence type="ECO:0000313" key="3">
    <source>
        <dbReference type="EMBL" id="KRX10451.1"/>
    </source>
</evidence>
<dbReference type="PROSITE" id="PS51257">
    <property type="entry name" value="PROKAR_LIPOPROTEIN"/>
    <property type="match status" value="1"/>
</dbReference>
<dbReference type="GO" id="GO:0005764">
    <property type="term" value="C:lysosome"/>
    <property type="evidence" value="ECO:0007669"/>
    <property type="project" value="TreeGrafter"/>
</dbReference>
<dbReference type="EMBL" id="LDAU01000027">
    <property type="protein sequence ID" value="KRX10451.1"/>
    <property type="molecule type" value="Genomic_DNA"/>
</dbReference>
<reference evidence="3 4" key="1">
    <citation type="journal article" date="2015" name="Sci. Rep.">
        <title>Genome of the facultative scuticociliatosis pathogen Pseudocohnilembus persalinus provides insight into its virulence through horizontal gene transfer.</title>
        <authorList>
            <person name="Xiong J."/>
            <person name="Wang G."/>
            <person name="Cheng J."/>
            <person name="Tian M."/>
            <person name="Pan X."/>
            <person name="Warren A."/>
            <person name="Jiang C."/>
            <person name="Yuan D."/>
            <person name="Miao W."/>
        </authorList>
    </citation>
    <scope>NUCLEOTIDE SEQUENCE [LARGE SCALE GENOMIC DNA]</scope>
    <source>
        <strain evidence="3">36N120E</strain>
    </source>
</reference>
<accession>A0A0V0R7I9</accession>
<dbReference type="InParanoid" id="A0A0V0R7I9"/>
<name>A0A0V0R7I9_PSEPJ</name>
<keyword evidence="1" id="KW-0378">Hydrolase</keyword>
<dbReference type="PANTHER" id="PTHR11247:SF8">
    <property type="entry name" value="PALMITOYL-PROTEIN THIOESTERASE 1"/>
    <property type="match status" value="1"/>
</dbReference>
<sequence>MFKIITFILAFLLIINAIEIYPVAIFHGALQSCEDEQLSNLTYQLQTQLQEKTEKQVYVKCIEYGPGMLTINRSMETQAKEACELLKQDENLTGNISVLGMSQGAMIGRYIIQQCEFQGQVKRYVGIGGPQMGGASCPGCFKGVACIPLNSFVSKYAYTEYAQENIGPAGCYHDAKNYDKYLDGNKFLPQLNNLVNYQEQYKKKIEDLEIMQLVQFLDDQAVDPPSSAWFYFFDSNKKKVVPIQDQEIYKKNLIGLKSLNDNGLIEYVQLPGGHLEFDEDDIYDYFVPALAGEFQN</sequence>
<dbReference type="InterPro" id="IPR029058">
    <property type="entry name" value="AB_hydrolase_fold"/>
</dbReference>
<protein>
    <recommendedName>
        <fullName evidence="5">Palmitoyl protein thioesterase</fullName>
    </recommendedName>
</protein>
<dbReference type="AlphaFoldDB" id="A0A0V0R7I9"/>
<dbReference type="Gene3D" id="3.40.50.1820">
    <property type="entry name" value="alpha/beta hydrolase"/>
    <property type="match status" value="1"/>
</dbReference>
<keyword evidence="4" id="KW-1185">Reference proteome</keyword>
<dbReference type="Pfam" id="PF02089">
    <property type="entry name" value="Palm_thioest"/>
    <property type="match status" value="1"/>
</dbReference>
<keyword evidence="2" id="KW-0732">Signal</keyword>
<dbReference type="SUPFAM" id="SSF53474">
    <property type="entry name" value="alpha/beta-Hydrolases"/>
    <property type="match status" value="1"/>
</dbReference>